<dbReference type="PROSITE" id="PS50005">
    <property type="entry name" value="TPR"/>
    <property type="match status" value="1"/>
</dbReference>
<keyword evidence="10" id="KW-1185">Reference proteome</keyword>
<dbReference type="Gene3D" id="1.25.40.10">
    <property type="entry name" value="Tetratricopeptide repeat domain"/>
    <property type="match status" value="2"/>
</dbReference>
<feature type="region of interest" description="Disordered" evidence="7">
    <location>
        <begin position="257"/>
        <end position="286"/>
    </location>
</feature>
<evidence type="ECO:0000256" key="7">
    <source>
        <dbReference type="SAM" id="MobiDB-lite"/>
    </source>
</evidence>
<sequence>MPVEFCVLGGVQAHLDGHPIDLGHARQWCVLSALLVDANHPVSVDHLIERAWGSHTPQRVRSALYTYVSRLRQALTAVPDVDITRAPAGGYVLRIEPLVVDLHRFQYLTRRARTANDTDALELLEQALDLWQGEAFASLDTPWLTTVRGAFERQRMAAELDRNDLALRCGLHDRLLPDLSAAAAAHPLDERLAGQLMLAFYHCGRQADALAQYEQTRRLLAEELGADPSLALRRVHQKILTNDRTVDATVAITSGTGSATAARGRDVARSGTAAPADRRPGRRIPAQLPADVRAFTGRDQELSQLDDVLEAVRASGAAHGGAAPAVLISTVSGTAGVGKTSLAVHWAHRARDAFPDGQLFVNLRGYDSQAPLSPSRALAGFLDALGIAGADIPSDVDDRAALYRTALAGRRMLVMLDNAGSVEQIRPLLPGTPTCLVLVTSRDSLAGLVALHGAQRLDLDLLPPDKAVELLRQLIGARADAEPAAVGVLARQCARLPLALRVAAELAASRPATTLATLVAELTDLRQRLDLLDGGGDPRAAVRVVFSWSYRHLSADTAQAFRSLGLHPGVDVDSAAVAALTGSSVQRAQRLLVALDRAHLKESVGNGRHSMHDLLGAYAAERAAADDSAADRRTALTRLFDHYLATAMAAMDILQPSRENYVAHLSRPAGRTPLPLRGPVEARSWLDQERANLVAACTYTARHGWEQHTVAIAATLWDYLRPAGHYTDAVTIYTDARNAARHSGDAEGEAFALTVIGYVHRQRAEWSQSIDCFRQALSLSHRLHDTNGEAIAIIGIGIALMLKGEFAPAASHLKQALTIFTGTSDYAGQVETLSYLGSLYARQGRLQQSHEHLLAALTICRRTGDQVAEAFVLHALGMLFNRQGALEQATGHLQQSLTLFKQTGHATGEVMALTGLGLAHILCGRLDQADTCLNHALTTCRQMGYRSEELRVLHYLEILSSPAVQSPDADTILSYPWSLSANTIPEQGT</sequence>
<dbReference type="InterPro" id="IPR019734">
    <property type="entry name" value="TPR_rpt"/>
</dbReference>
<evidence type="ECO:0000256" key="5">
    <source>
        <dbReference type="PROSITE-ProRule" id="PRU00339"/>
    </source>
</evidence>
<dbReference type="GO" id="GO:0006355">
    <property type="term" value="P:regulation of DNA-templated transcription"/>
    <property type="evidence" value="ECO:0007669"/>
    <property type="project" value="InterPro"/>
</dbReference>
<dbReference type="AlphaFoldDB" id="A0A6V8KJ15"/>
<keyword evidence="4" id="KW-0804">Transcription</keyword>
<dbReference type="GO" id="GO:0003677">
    <property type="term" value="F:DNA binding"/>
    <property type="evidence" value="ECO:0007669"/>
    <property type="project" value="UniProtKB-UniRule"/>
</dbReference>
<dbReference type="Gene3D" id="1.10.10.10">
    <property type="entry name" value="Winged helix-like DNA-binding domain superfamily/Winged helix DNA-binding domain"/>
    <property type="match status" value="1"/>
</dbReference>
<dbReference type="SMART" id="SM00862">
    <property type="entry name" value="Trans_reg_C"/>
    <property type="match status" value="1"/>
</dbReference>
<dbReference type="GO" id="GO:0043531">
    <property type="term" value="F:ADP binding"/>
    <property type="evidence" value="ECO:0007669"/>
    <property type="project" value="InterPro"/>
</dbReference>
<reference evidence="9 10" key="2">
    <citation type="submission" date="2020-03" db="EMBL/GenBank/DDBJ databases">
        <authorList>
            <person name="Ichikawa N."/>
            <person name="Kimura A."/>
            <person name="Kitahashi Y."/>
            <person name="Uohara A."/>
        </authorList>
    </citation>
    <scope>NUCLEOTIDE SEQUENCE [LARGE SCALE GENOMIC DNA]</scope>
    <source>
        <strain evidence="9 10">NBRC 108639</strain>
    </source>
</reference>
<dbReference type="SUPFAM" id="SSF46894">
    <property type="entry name" value="C-terminal effector domain of the bipartite response regulators"/>
    <property type="match status" value="1"/>
</dbReference>
<dbReference type="InterPro" id="IPR011990">
    <property type="entry name" value="TPR-like_helical_dom_sf"/>
</dbReference>
<dbReference type="PROSITE" id="PS51755">
    <property type="entry name" value="OMPR_PHOB"/>
    <property type="match status" value="1"/>
</dbReference>
<dbReference type="SMART" id="SM01043">
    <property type="entry name" value="BTAD"/>
    <property type="match status" value="1"/>
</dbReference>
<evidence type="ECO:0000259" key="8">
    <source>
        <dbReference type="PROSITE" id="PS51755"/>
    </source>
</evidence>
<accession>A0A6V8KJ15</accession>
<dbReference type="InterPro" id="IPR036388">
    <property type="entry name" value="WH-like_DNA-bd_sf"/>
</dbReference>
<comment type="caution">
    <text evidence="9">The sequence shown here is derived from an EMBL/GenBank/DDBJ whole genome shotgun (WGS) entry which is preliminary data.</text>
</comment>
<dbReference type="RefSeq" id="WP_173062232.1">
    <property type="nucleotide sequence ID" value="NZ_BAABGO010000046.1"/>
</dbReference>
<dbReference type="Gene3D" id="3.40.50.300">
    <property type="entry name" value="P-loop containing nucleotide triphosphate hydrolases"/>
    <property type="match status" value="1"/>
</dbReference>
<dbReference type="Pfam" id="PF03704">
    <property type="entry name" value="BTAD"/>
    <property type="match status" value="1"/>
</dbReference>
<evidence type="ECO:0000256" key="4">
    <source>
        <dbReference type="ARBA" id="ARBA00023163"/>
    </source>
</evidence>
<dbReference type="SUPFAM" id="SSF52540">
    <property type="entry name" value="P-loop containing nucleoside triphosphate hydrolases"/>
    <property type="match status" value="1"/>
</dbReference>
<evidence type="ECO:0000256" key="2">
    <source>
        <dbReference type="ARBA" id="ARBA00023015"/>
    </source>
</evidence>
<proteinExistence type="inferred from homology"/>
<gene>
    <name evidence="9" type="ORF">Phou_063090</name>
</gene>
<keyword evidence="2" id="KW-0805">Transcription regulation</keyword>
<protein>
    <submittedName>
        <fullName evidence="9">XRE family transcriptional regulator</fullName>
    </submittedName>
</protein>
<name>A0A6V8KJ15_9ACTN</name>
<keyword evidence="5" id="KW-0802">TPR repeat</keyword>
<dbReference type="PRINTS" id="PR00364">
    <property type="entry name" value="DISEASERSIST"/>
</dbReference>
<feature type="DNA-binding region" description="OmpR/PhoB-type" evidence="6">
    <location>
        <begin position="1"/>
        <end position="95"/>
    </location>
</feature>
<keyword evidence="3 6" id="KW-0238">DNA-binding</keyword>
<dbReference type="Pfam" id="PF17874">
    <property type="entry name" value="TPR_MalT"/>
    <property type="match status" value="1"/>
</dbReference>
<dbReference type="InterPro" id="IPR041617">
    <property type="entry name" value="TPR_MalT"/>
</dbReference>
<feature type="repeat" description="TPR" evidence="5">
    <location>
        <begin position="750"/>
        <end position="783"/>
    </location>
</feature>
<dbReference type="Pfam" id="PF00486">
    <property type="entry name" value="Trans_reg_C"/>
    <property type="match status" value="1"/>
</dbReference>
<dbReference type="PANTHER" id="PTHR35807">
    <property type="entry name" value="TRANSCRIPTIONAL REGULATOR REDD-RELATED"/>
    <property type="match status" value="1"/>
</dbReference>
<dbReference type="InterPro" id="IPR027417">
    <property type="entry name" value="P-loop_NTPase"/>
</dbReference>
<dbReference type="InterPro" id="IPR001867">
    <property type="entry name" value="OmpR/PhoB-type_DNA-bd"/>
</dbReference>
<dbReference type="PANTHER" id="PTHR35807:SF1">
    <property type="entry name" value="TRANSCRIPTIONAL REGULATOR REDD"/>
    <property type="match status" value="1"/>
</dbReference>
<reference evidence="9 10" key="1">
    <citation type="submission" date="2020-03" db="EMBL/GenBank/DDBJ databases">
        <title>Whole genome shotgun sequence of Phytohabitans houttuyneae NBRC 108639.</title>
        <authorList>
            <person name="Komaki H."/>
            <person name="Tamura T."/>
        </authorList>
    </citation>
    <scope>NUCLEOTIDE SEQUENCE [LARGE SCALE GENOMIC DNA]</scope>
    <source>
        <strain evidence="9 10">NBRC 108639</strain>
    </source>
</reference>
<evidence type="ECO:0000256" key="6">
    <source>
        <dbReference type="PROSITE-ProRule" id="PRU01091"/>
    </source>
</evidence>
<organism evidence="9 10">
    <name type="scientific">Phytohabitans houttuyneae</name>
    <dbReference type="NCBI Taxonomy" id="1076126"/>
    <lineage>
        <taxon>Bacteria</taxon>
        <taxon>Bacillati</taxon>
        <taxon>Actinomycetota</taxon>
        <taxon>Actinomycetes</taxon>
        <taxon>Micromonosporales</taxon>
        <taxon>Micromonosporaceae</taxon>
    </lineage>
</organism>
<dbReference type="GO" id="GO:0000160">
    <property type="term" value="P:phosphorelay signal transduction system"/>
    <property type="evidence" value="ECO:0007669"/>
    <property type="project" value="InterPro"/>
</dbReference>
<dbReference type="SUPFAM" id="SSF48452">
    <property type="entry name" value="TPR-like"/>
    <property type="match status" value="2"/>
</dbReference>
<dbReference type="CDD" id="cd15831">
    <property type="entry name" value="BTAD"/>
    <property type="match status" value="1"/>
</dbReference>
<dbReference type="InterPro" id="IPR005158">
    <property type="entry name" value="BTAD"/>
</dbReference>
<evidence type="ECO:0000313" key="9">
    <source>
        <dbReference type="EMBL" id="GFJ82129.1"/>
    </source>
</evidence>
<evidence type="ECO:0000313" key="10">
    <source>
        <dbReference type="Proteomes" id="UP000482800"/>
    </source>
</evidence>
<feature type="domain" description="OmpR/PhoB-type" evidence="8">
    <location>
        <begin position="1"/>
        <end position="95"/>
    </location>
</feature>
<dbReference type="InterPro" id="IPR016032">
    <property type="entry name" value="Sig_transdc_resp-reg_C-effctor"/>
</dbReference>
<evidence type="ECO:0000256" key="3">
    <source>
        <dbReference type="ARBA" id="ARBA00023125"/>
    </source>
</evidence>
<dbReference type="InterPro" id="IPR051677">
    <property type="entry name" value="AfsR-DnrI-RedD_regulator"/>
</dbReference>
<dbReference type="Proteomes" id="UP000482800">
    <property type="component" value="Unassembled WGS sequence"/>
</dbReference>
<dbReference type="EMBL" id="BLPF01000002">
    <property type="protein sequence ID" value="GFJ82129.1"/>
    <property type="molecule type" value="Genomic_DNA"/>
</dbReference>
<comment type="similarity">
    <text evidence="1">Belongs to the AfsR/DnrI/RedD regulatory family.</text>
</comment>
<evidence type="ECO:0000256" key="1">
    <source>
        <dbReference type="ARBA" id="ARBA00005820"/>
    </source>
</evidence>
<dbReference type="SMART" id="SM00028">
    <property type="entry name" value="TPR"/>
    <property type="match status" value="5"/>
</dbReference>